<dbReference type="InterPro" id="IPR014746">
    <property type="entry name" value="Gln_synth/guanido_kin_cat_dom"/>
</dbReference>
<gene>
    <name evidence="9" type="ORF">LY89DRAFT_710591</name>
</gene>
<dbReference type="InterPro" id="IPR017959">
    <property type="entry name" value="Asn/Gln-tRNA_amidoTrfase_suB/E"/>
</dbReference>
<dbReference type="PROSITE" id="PS01234">
    <property type="entry name" value="GATB"/>
    <property type="match status" value="1"/>
</dbReference>
<comment type="catalytic activity">
    <reaction evidence="6 7">
        <text>L-glutamyl-tRNA(Gln) + L-glutamine + ATP + H2O = L-glutaminyl-tRNA(Gln) + L-glutamate + ADP + phosphate + H(+)</text>
        <dbReference type="Rhea" id="RHEA:17521"/>
        <dbReference type="Rhea" id="RHEA-COMP:9681"/>
        <dbReference type="Rhea" id="RHEA-COMP:9684"/>
        <dbReference type="ChEBI" id="CHEBI:15377"/>
        <dbReference type="ChEBI" id="CHEBI:15378"/>
        <dbReference type="ChEBI" id="CHEBI:29985"/>
        <dbReference type="ChEBI" id="CHEBI:30616"/>
        <dbReference type="ChEBI" id="CHEBI:43474"/>
        <dbReference type="ChEBI" id="CHEBI:58359"/>
        <dbReference type="ChEBI" id="CHEBI:78520"/>
        <dbReference type="ChEBI" id="CHEBI:78521"/>
        <dbReference type="ChEBI" id="CHEBI:456216"/>
    </reaction>
</comment>
<comment type="subunit">
    <text evidence="7">Subunit of the heterotrimeric GatCAB amidotransferase (AdT) complex, composed of A, B and C subunits.</text>
</comment>
<dbReference type="SMART" id="SM00845">
    <property type="entry name" value="GatB_Yqey"/>
    <property type="match status" value="1"/>
</dbReference>
<dbReference type="GO" id="GO:0050567">
    <property type="term" value="F:glutaminyl-tRNA synthase (glutamine-hydrolyzing) activity"/>
    <property type="evidence" value="ECO:0007669"/>
    <property type="project" value="UniProtKB-UniRule"/>
</dbReference>
<dbReference type="SUPFAM" id="SSF89095">
    <property type="entry name" value="GatB/YqeY motif"/>
    <property type="match status" value="2"/>
</dbReference>
<evidence type="ECO:0000256" key="3">
    <source>
        <dbReference type="ARBA" id="ARBA00022741"/>
    </source>
</evidence>
<dbReference type="Proteomes" id="UP000070700">
    <property type="component" value="Unassembled WGS sequence"/>
</dbReference>
<comment type="function">
    <text evidence="7">Allows the formation of correctly charged Gln-tRNA(Gln) through the transamidation of misacylated Glu-tRNA(Gln) in the mitochondria. The reaction takes place in the presence of glutamine and ATP through an activated gamma-phospho-Glu-tRNA(Gln).</text>
</comment>
<dbReference type="AlphaFoldDB" id="A0A194WSK3"/>
<dbReference type="KEGG" id="psco:LY89DRAFT_710591"/>
<dbReference type="EMBL" id="KQ947428">
    <property type="protein sequence ID" value="KUJ10935.1"/>
    <property type="molecule type" value="Genomic_DNA"/>
</dbReference>
<dbReference type="PANTHER" id="PTHR11659:SF0">
    <property type="entry name" value="GLUTAMYL-TRNA(GLN) AMIDOTRANSFERASE SUBUNIT B, MITOCHONDRIAL"/>
    <property type="match status" value="1"/>
</dbReference>
<dbReference type="HAMAP" id="MF_00121">
    <property type="entry name" value="GatB"/>
    <property type="match status" value="1"/>
</dbReference>
<dbReference type="RefSeq" id="XP_018065290.1">
    <property type="nucleotide sequence ID" value="XM_018217839.1"/>
</dbReference>
<keyword evidence="4 7" id="KW-0067">ATP-binding</keyword>
<keyword evidence="10" id="KW-1185">Reference proteome</keyword>
<proteinExistence type="inferred from homology"/>
<evidence type="ECO:0000256" key="2">
    <source>
        <dbReference type="ARBA" id="ARBA00022598"/>
    </source>
</evidence>
<evidence type="ECO:0000256" key="6">
    <source>
        <dbReference type="ARBA" id="ARBA00047913"/>
    </source>
</evidence>
<dbReference type="PANTHER" id="PTHR11659">
    <property type="entry name" value="GLUTAMYL-TRNA GLN AMIDOTRANSFERASE SUBUNIT B MITOCHONDRIAL AND PROKARYOTIC PET112-RELATED"/>
    <property type="match status" value="1"/>
</dbReference>
<dbReference type="Pfam" id="PF02934">
    <property type="entry name" value="GatB_N"/>
    <property type="match status" value="1"/>
</dbReference>
<sequence length="609" mass="68074">MARFAPAVLQRYLFGGQLLVRGCLRHMRHAPQTAPSLYSQRYHTTQIENTSSANAPDITIPFRKQLKDEAKQRKADEIGKKPKRDNQRLDNWELTVGIEIHAQLNTERKLFSPATSTINDAPNTHVALFDVAIPGSQPTFQKETLIPAVRAALALNCHINKTSRFDRKHYFHWDQPTGYQITQYYEPFAKDGYVTLYAQDGLAREDGEKIQIGIKQIQMEQDTAKTMSQPGDVHLLDFNRVGLPLIEIITLPEIHHPSTAAALVRKVQTILGAVDACVLGMQSGGLRADVNVSVRRRDAVGGHEYGGVHGLGQRTEIKNLSSFKAVEDAIIAERDRQIDALEAGEVIEGETRGWTIGSTETKRLRGKEGEVDYRYMPDPDLAPVVIGDDLIDHLKETMGVLPDQEIETLVEQYGLTAKDAMSLISLNDGGRAEYFYNTVESYLRNNPDEDMSKVGRLCGNWVLHEMGGLSHLDASEENPLNFTEAGRCLITTGKLAHLLDLLGKSKITGRTAKKVLNEVFESALRKVDETPQEIIDRLGLWFQPLSDQEYDELAKSVLDIDIVNQILAGKIGKINFLVGQMMRKDADGRVDAQQATAVLQRLIEEYRTN</sequence>
<dbReference type="EC" id="6.3.5.-" evidence="7"/>
<dbReference type="GO" id="GO:0005524">
    <property type="term" value="F:ATP binding"/>
    <property type="evidence" value="ECO:0007669"/>
    <property type="project" value="UniProtKB-KW"/>
</dbReference>
<dbReference type="NCBIfam" id="NF004012">
    <property type="entry name" value="PRK05477.1-2"/>
    <property type="match status" value="1"/>
</dbReference>
<dbReference type="InParanoid" id="A0A194WSK3"/>
<dbReference type="Gene3D" id="1.10.10.410">
    <property type="match status" value="1"/>
</dbReference>
<keyword evidence="3 7" id="KW-0547">Nucleotide-binding</keyword>
<dbReference type="STRING" id="149040.A0A194WSK3"/>
<evidence type="ECO:0000313" key="10">
    <source>
        <dbReference type="Proteomes" id="UP000070700"/>
    </source>
</evidence>
<evidence type="ECO:0000256" key="7">
    <source>
        <dbReference type="HAMAP-Rule" id="MF_03147"/>
    </source>
</evidence>
<keyword evidence="5 7" id="KW-0648">Protein biosynthesis</keyword>
<dbReference type="GO" id="GO:0005739">
    <property type="term" value="C:mitochondrion"/>
    <property type="evidence" value="ECO:0007669"/>
    <property type="project" value="UniProtKB-SubCell"/>
</dbReference>
<dbReference type="Pfam" id="PF02637">
    <property type="entry name" value="GatB_Yqey"/>
    <property type="match status" value="1"/>
</dbReference>
<comment type="similarity">
    <text evidence="1 7">Belongs to the GatB/GatE family. GatB subfamily.</text>
</comment>
<dbReference type="GO" id="GO:0070681">
    <property type="term" value="P:glutaminyl-tRNAGln biosynthesis via transamidation"/>
    <property type="evidence" value="ECO:0007669"/>
    <property type="project" value="UniProtKB-UniRule"/>
</dbReference>
<dbReference type="InterPro" id="IPR023168">
    <property type="entry name" value="GatB_Yqey_C_2"/>
</dbReference>
<dbReference type="InterPro" id="IPR004413">
    <property type="entry name" value="GatB"/>
</dbReference>
<evidence type="ECO:0000256" key="4">
    <source>
        <dbReference type="ARBA" id="ARBA00022840"/>
    </source>
</evidence>
<dbReference type="GO" id="GO:0032543">
    <property type="term" value="P:mitochondrial translation"/>
    <property type="evidence" value="ECO:0007669"/>
    <property type="project" value="UniProtKB-UniRule"/>
</dbReference>
<evidence type="ECO:0000259" key="8">
    <source>
        <dbReference type="SMART" id="SM00845"/>
    </source>
</evidence>
<dbReference type="InterPro" id="IPR018027">
    <property type="entry name" value="Asn/Gln_amidotransferase"/>
</dbReference>
<evidence type="ECO:0000313" key="9">
    <source>
        <dbReference type="EMBL" id="KUJ10935.1"/>
    </source>
</evidence>
<dbReference type="GeneID" id="28827565"/>
<dbReference type="NCBIfam" id="TIGR00133">
    <property type="entry name" value="gatB"/>
    <property type="match status" value="1"/>
</dbReference>
<name>A0A194WSK3_MOLSC</name>
<accession>A0A194WSK3</accession>
<protein>
    <recommendedName>
        <fullName evidence="7">Glutamyl-tRNA(Gln) amidotransferase subunit B, mitochondrial</fullName>
        <shortName evidence="7">Glu-AdT subunit B</shortName>
        <ecNumber evidence="7">6.3.5.-</ecNumber>
    </recommendedName>
</protein>
<feature type="domain" description="Asn/Gln amidotransferase" evidence="8">
    <location>
        <begin position="433"/>
        <end position="603"/>
    </location>
</feature>
<evidence type="ECO:0000256" key="5">
    <source>
        <dbReference type="ARBA" id="ARBA00022917"/>
    </source>
</evidence>
<keyword evidence="2 7" id="KW-0436">Ligase</keyword>
<dbReference type="GO" id="GO:0030956">
    <property type="term" value="C:glutamyl-tRNA(Gln) amidotransferase complex"/>
    <property type="evidence" value="ECO:0007669"/>
    <property type="project" value="UniProtKB-UniRule"/>
</dbReference>
<dbReference type="SUPFAM" id="SSF55931">
    <property type="entry name" value="Glutamine synthetase/guanido kinase"/>
    <property type="match status" value="1"/>
</dbReference>
<comment type="subcellular location">
    <subcellularLocation>
        <location evidence="7">Mitochondrion</location>
    </subcellularLocation>
</comment>
<dbReference type="InterPro" id="IPR017958">
    <property type="entry name" value="Gln-tRNA_amidoTrfase_suB_CS"/>
</dbReference>
<organism evidence="9 10">
    <name type="scientific">Mollisia scopiformis</name>
    <name type="common">Conifer needle endophyte fungus</name>
    <name type="synonym">Phialocephala scopiformis</name>
    <dbReference type="NCBI Taxonomy" id="149040"/>
    <lineage>
        <taxon>Eukaryota</taxon>
        <taxon>Fungi</taxon>
        <taxon>Dikarya</taxon>
        <taxon>Ascomycota</taxon>
        <taxon>Pezizomycotina</taxon>
        <taxon>Leotiomycetes</taxon>
        <taxon>Helotiales</taxon>
        <taxon>Mollisiaceae</taxon>
        <taxon>Mollisia</taxon>
    </lineage>
</organism>
<reference evidence="9 10" key="1">
    <citation type="submission" date="2015-10" db="EMBL/GenBank/DDBJ databases">
        <title>Full genome of DAOMC 229536 Phialocephala scopiformis, a fungal endophyte of spruce producing the potent anti-insectan compound rugulosin.</title>
        <authorList>
            <consortium name="DOE Joint Genome Institute"/>
            <person name="Walker A.K."/>
            <person name="Frasz S.L."/>
            <person name="Seifert K.A."/>
            <person name="Miller J.D."/>
            <person name="Mondo S.J."/>
            <person name="Labutti K."/>
            <person name="Lipzen A."/>
            <person name="Dockter R."/>
            <person name="Kennedy M."/>
            <person name="Grigoriev I.V."/>
            <person name="Spatafora J.W."/>
        </authorList>
    </citation>
    <scope>NUCLEOTIDE SEQUENCE [LARGE SCALE GENOMIC DNA]</scope>
    <source>
        <strain evidence="9 10">CBS 120377</strain>
    </source>
</reference>
<dbReference type="OrthoDB" id="1722066at2759"/>
<dbReference type="FunCoup" id="A0A194WSK3">
    <property type="interactions" value="384"/>
</dbReference>
<keyword evidence="7" id="KW-0496">Mitochondrion</keyword>
<dbReference type="InterPro" id="IPR006075">
    <property type="entry name" value="Asn/Gln-tRNA_Trfase_suB/E_cat"/>
</dbReference>
<dbReference type="InterPro" id="IPR003789">
    <property type="entry name" value="Asn/Gln_tRNA_amidoTrase-B-like"/>
</dbReference>
<evidence type="ECO:0000256" key="1">
    <source>
        <dbReference type="ARBA" id="ARBA00005306"/>
    </source>
</evidence>